<keyword evidence="1" id="KW-0175">Coiled coil</keyword>
<organism evidence="2 3">
    <name type="scientific">Pararcticibacter amylolyticus</name>
    <dbReference type="NCBI Taxonomy" id="2173175"/>
    <lineage>
        <taxon>Bacteria</taxon>
        <taxon>Pseudomonadati</taxon>
        <taxon>Bacteroidota</taxon>
        <taxon>Sphingobacteriia</taxon>
        <taxon>Sphingobacteriales</taxon>
        <taxon>Sphingobacteriaceae</taxon>
        <taxon>Pararcticibacter</taxon>
    </lineage>
</organism>
<proteinExistence type="predicted"/>
<comment type="caution">
    <text evidence="2">The sequence shown here is derived from an EMBL/GenBank/DDBJ whole genome shotgun (WGS) entry which is preliminary data.</text>
</comment>
<gene>
    <name evidence="2" type="ORF">DDR33_24855</name>
</gene>
<evidence type="ECO:0000313" key="3">
    <source>
        <dbReference type="Proteomes" id="UP000245647"/>
    </source>
</evidence>
<reference evidence="2 3" key="1">
    <citation type="submission" date="2018-04" db="EMBL/GenBank/DDBJ databases">
        <title>Pedobacter chongqingensis sp. nov., isolated from a rottenly hemp rope.</title>
        <authorList>
            <person name="Cai Y."/>
        </authorList>
    </citation>
    <scope>NUCLEOTIDE SEQUENCE [LARGE SCALE GENOMIC DNA]</scope>
    <source>
        <strain evidence="2 3">FJ4-8</strain>
    </source>
</reference>
<feature type="coiled-coil region" evidence="1">
    <location>
        <begin position="276"/>
        <end position="313"/>
    </location>
</feature>
<protein>
    <submittedName>
        <fullName evidence="2">Uncharacterized protein</fullName>
    </submittedName>
</protein>
<accession>A0A2U2P9H2</accession>
<keyword evidence="3" id="KW-1185">Reference proteome</keyword>
<dbReference type="AlphaFoldDB" id="A0A2U2P9H2"/>
<dbReference type="EMBL" id="QEAS01000052">
    <property type="protein sequence ID" value="PWG77944.1"/>
    <property type="molecule type" value="Genomic_DNA"/>
</dbReference>
<name>A0A2U2P9H2_9SPHI</name>
<sequence>MSEVVIYLIPVIALSQMKGKILLLIVTLSFFKLNAFAQTYQTTLGKGTDTRLEVYEYYHHTGEEKWLKLFTINNSNWSYGGVSGRVYFVDYQGVGGSYVDFAFPQTINSWQKPTLFINGNSCTKLKWYITSNDVGSYTVYVKTPTFHLGLSFLYRGSSYVPHFAEEGVIPTTFVWSSENDPESLAFFRSDGNWGLGTTNPTHKLTVNGQIRAREIKVENDNWPDYVFEKQYQPMTLNNLAAYISKNGHLPEIPSATEVKKEGVNLSALNAKMLQKIEELTLYIIDQQKEIESLKRQNEKIPAMEKDIAALKKASK</sequence>
<evidence type="ECO:0000256" key="1">
    <source>
        <dbReference type="SAM" id="Coils"/>
    </source>
</evidence>
<evidence type="ECO:0000313" key="2">
    <source>
        <dbReference type="EMBL" id="PWG77944.1"/>
    </source>
</evidence>
<dbReference type="Proteomes" id="UP000245647">
    <property type="component" value="Unassembled WGS sequence"/>
</dbReference>